<evidence type="ECO:0000313" key="1">
    <source>
        <dbReference type="EMBL" id="SPL63567.1"/>
    </source>
</evidence>
<organism evidence="1 2">
    <name type="scientific">Ochrobactrum soli</name>
    <dbReference type="NCBI Taxonomy" id="2448455"/>
    <lineage>
        <taxon>Bacteria</taxon>
        <taxon>Pseudomonadati</taxon>
        <taxon>Pseudomonadota</taxon>
        <taxon>Alphaproteobacteria</taxon>
        <taxon>Hyphomicrobiales</taxon>
        <taxon>Brucellaceae</taxon>
        <taxon>Brucella/Ochrobactrum group</taxon>
        <taxon>Ochrobactrum</taxon>
    </lineage>
</organism>
<sequence>MNVNAHVWEKTTVLRTTKVGLMYQMRFLYVGERVKLRVV</sequence>
<evidence type="ECO:0000313" key="2">
    <source>
        <dbReference type="Proteomes" id="UP000246073"/>
    </source>
</evidence>
<name>A0A2P9HHJ3_9HYPH</name>
<dbReference type="AlphaFoldDB" id="A0A2P9HHJ3"/>
<protein>
    <submittedName>
        <fullName evidence="1">Uncharacterized protein</fullName>
    </submittedName>
</protein>
<reference evidence="2" key="1">
    <citation type="submission" date="2017-12" db="EMBL/GenBank/DDBJ databases">
        <authorList>
            <person name="Diaz M."/>
        </authorList>
    </citation>
    <scope>NUCLEOTIDE SEQUENCE [LARGE SCALE GENOMIC DNA]</scope>
    <source>
        <strain evidence="2">FI11154</strain>
    </source>
</reference>
<gene>
    <name evidence="1" type="ORF">OHAE_3499</name>
</gene>
<proteinExistence type="predicted"/>
<accession>A0A2P9HHJ3</accession>
<dbReference type="Proteomes" id="UP000246073">
    <property type="component" value="Unassembled WGS sequence"/>
</dbReference>
<dbReference type="EMBL" id="OOFM01000004">
    <property type="protein sequence ID" value="SPL63567.1"/>
    <property type="molecule type" value="Genomic_DNA"/>
</dbReference>